<evidence type="ECO:0000313" key="2">
    <source>
        <dbReference type="Proteomes" id="UP000314294"/>
    </source>
</evidence>
<evidence type="ECO:0000313" key="1">
    <source>
        <dbReference type="EMBL" id="TNN32553.1"/>
    </source>
</evidence>
<accession>A0A4Z2EUU6</accession>
<organism evidence="1 2">
    <name type="scientific">Liparis tanakae</name>
    <name type="common">Tanaka's snailfish</name>
    <dbReference type="NCBI Taxonomy" id="230148"/>
    <lineage>
        <taxon>Eukaryota</taxon>
        <taxon>Metazoa</taxon>
        <taxon>Chordata</taxon>
        <taxon>Craniata</taxon>
        <taxon>Vertebrata</taxon>
        <taxon>Euteleostomi</taxon>
        <taxon>Actinopterygii</taxon>
        <taxon>Neopterygii</taxon>
        <taxon>Teleostei</taxon>
        <taxon>Neoteleostei</taxon>
        <taxon>Acanthomorphata</taxon>
        <taxon>Eupercaria</taxon>
        <taxon>Perciformes</taxon>
        <taxon>Cottioidei</taxon>
        <taxon>Cottales</taxon>
        <taxon>Liparidae</taxon>
        <taxon>Liparis</taxon>
    </lineage>
</organism>
<dbReference type="Proteomes" id="UP000314294">
    <property type="component" value="Unassembled WGS sequence"/>
</dbReference>
<dbReference type="EMBL" id="SRLO01002626">
    <property type="protein sequence ID" value="TNN32553.1"/>
    <property type="molecule type" value="Genomic_DNA"/>
</dbReference>
<keyword evidence="2" id="KW-1185">Reference proteome</keyword>
<dbReference type="AlphaFoldDB" id="A0A4Z2EUU6"/>
<reference evidence="1 2" key="1">
    <citation type="submission" date="2019-03" db="EMBL/GenBank/DDBJ databases">
        <title>First draft genome of Liparis tanakae, snailfish: a comprehensive survey of snailfish specific genes.</title>
        <authorList>
            <person name="Kim W."/>
            <person name="Song I."/>
            <person name="Jeong J.-H."/>
            <person name="Kim D."/>
            <person name="Kim S."/>
            <person name="Ryu S."/>
            <person name="Song J.Y."/>
            <person name="Lee S.K."/>
        </authorList>
    </citation>
    <scope>NUCLEOTIDE SEQUENCE [LARGE SCALE GENOMIC DNA]</scope>
    <source>
        <tissue evidence="1">Muscle</tissue>
    </source>
</reference>
<name>A0A4Z2EUU6_9TELE</name>
<sequence length="321" mass="34838">MKTKGWLRVQRVSCVAFRVFTWRLQVKPVQALLVHPASDSRASAAGVRVVGAVLCPSAASLAAAPLSPLCVGFSSFMLVFWKSWCQPMTCWKGIELHLNEFLLDNLIFCQPSVPRSVWLLSSVCSPLAGQSSSGHLDTFPSSSSSRFVLIVRGDMIGQTDLHYYEGTVPGVTSCALDSLLPLGVHRGSRFPAESTPTTRPPGLRNASGGFLTVIERDVLKSYLQAPTGAAAEGRGEGHAIRVGRAHLHPDPSAREARAQSTAGLFYFRVIIARDNLTVGRHTSSSSRGSSCSRQVPSDCIRYLHITTATRFIKFIDTQKIL</sequence>
<comment type="caution">
    <text evidence="1">The sequence shown here is derived from an EMBL/GenBank/DDBJ whole genome shotgun (WGS) entry which is preliminary data.</text>
</comment>
<proteinExistence type="predicted"/>
<gene>
    <name evidence="1" type="ORF">EYF80_057286</name>
</gene>
<protein>
    <submittedName>
        <fullName evidence="1">Uncharacterized protein</fullName>
    </submittedName>
</protein>